<evidence type="ECO:0000256" key="7">
    <source>
        <dbReference type="ARBA" id="ARBA00022840"/>
    </source>
</evidence>
<dbReference type="RefSeq" id="WP_188173720.1">
    <property type="nucleotide sequence ID" value="NZ_JACVVD010000002.1"/>
</dbReference>
<feature type="coiled-coil region" evidence="9">
    <location>
        <begin position="274"/>
        <end position="301"/>
    </location>
</feature>
<dbReference type="EC" id="2.7.13.3" evidence="2"/>
<keyword evidence="6 12" id="KW-0418">Kinase</keyword>
<keyword evidence="10" id="KW-0812">Transmembrane</keyword>
<keyword evidence="13" id="KW-1185">Reference proteome</keyword>
<dbReference type="PRINTS" id="PR00344">
    <property type="entry name" value="BCTRLSENSOR"/>
</dbReference>
<feature type="transmembrane region" description="Helical" evidence="10">
    <location>
        <begin position="21"/>
        <end position="42"/>
    </location>
</feature>
<dbReference type="EMBL" id="JACVVD010000002">
    <property type="protein sequence ID" value="MBD0379942.1"/>
    <property type="molecule type" value="Genomic_DNA"/>
</dbReference>
<dbReference type="InterPro" id="IPR005467">
    <property type="entry name" value="His_kinase_dom"/>
</dbReference>
<feature type="transmembrane region" description="Helical" evidence="10">
    <location>
        <begin position="88"/>
        <end position="105"/>
    </location>
</feature>
<evidence type="ECO:0000259" key="11">
    <source>
        <dbReference type="PROSITE" id="PS50109"/>
    </source>
</evidence>
<proteinExistence type="predicted"/>
<evidence type="ECO:0000256" key="8">
    <source>
        <dbReference type="ARBA" id="ARBA00023012"/>
    </source>
</evidence>
<feature type="domain" description="Histidine kinase" evidence="11">
    <location>
        <begin position="236"/>
        <end position="449"/>
    </location>
</feature>
<dbReference type="Proteomes" id="UP000650466">
    <property type="component" value="Unassembled WGS sequence"/>
</dbReference>
<evidence type="ECO:0000256" key="9">
    <source>
        <dbReference type="SAM" id="Coils"/>
    </source>
</evidence>
<reference evidence="12" key="1">
    <citation type="submission" date="2020-09" db="EMBL/GenBank/DDBJ databases">
        <title>Draft Genome Sequence of Paenibacillus sp. WST5.</title>
        <authorList>
            <person name="Bao Z."/>
        </authorList>
    </citation>
    <scope>NUCLEOTIDE SEQUENCE</scope>
    <source>
        <strain evidence="12">WST5</strain>
    </source>
</reference>
<evidence type="ECO:0000313" key="13">
    <source>
        <dbReference type="Proteomes" id="UP000650466"/>
    </source>
</evidence>
<keyword evidence="4" id="KW-0808">Transferase</keyword>
<dbReference type="PANTHER" id="PTHR43065">
    <property type="entry name" value="SENSOR HISTIDINE KINASE"/>
    <property type="match status" value="1"/>
</dbReference>
<sequence>MFFILWPLAIFLLYQNWKDKYVFWISLFLIAGGGGSYFYLLQTTVVPSLGSSKALVDFSVVVTMYGYYYAMPYFFLMSAMALFRGKRWRGGLLVLPPVIFAAQQGVQHLRQVDVESIRLWAILYLGTACCLYIAAWIKETEWLPRRNLFRLTMIFLPINLWVLTKEFLYTNKVVLLDNGILLDNPGWQLKGNPVELWLLLLLVFYSVRYGILGIKVRIERQRMDSSLRTISSGTTLINHAIKNDAHKIDFLLERIENHARSGNIEEIPFYTAQITQVTRQLQQMSEGIKEKSDEIVLVEQETEIVELIEGVLQGLEPQLTGKGILVERQFTCRAYVRCDPRHLNEAISNLVANSIEAMESDRGLLHIYVGIQKRRLVIDIADNGRGIDPANQSQIFDPFFTTKKHSNQNYGLGLSYSYHVLHRHGGMLSLLESRIGHGTTFRLQLPKQRVVRREPIQ</sequence>
<evidence type="ECO:0000256" key="4">
    <source>
        <dbReference type="ARBA" id="ARBA00022679"/>
    </source>
</evidence>
<dbReference type="PANTHER" id="PTHR43065:SF10">
    <property type="entry name" value="PEROXIDE STRESS-ACTIVATED HISTIDINE KINASE MAK3"/>
    <property type="match status" value="1"/>
</dbReference>
<evidence type="ECO:0000256" key="5">
    <source>
        <dbReference type="ARBA" id="ARBA00022741"/>
    </source>
</evidence>
<organism evidence="12 13">
    <name type="scientific">Paenibacillus sedimenti</name>
    <dbReference type="NCBI Taxonomy" id="2770274"/>
    <lineage>
        <taxon>Bacteria</taxon>
        <taxon>Bacillati</taxon>
        <taxon>Bacillota</taxon>
        <taxon>Bacilli</taxon>
        <taxon>Bacillales</taxon>
        <taxon>Paenibacillaceae</taxon>
        <taxon>Paenibacillus</taxon>
    </lineage>
</organism>
<dbReference type="GO" id="GO:0005524">
    <property type="term" value="F:ATP binding"/>
    <property type="evidence" value="ECO:0007669"/>
    <property type="project" value="UniProtKB-KW"/>
</dbReference>
<evidence type="ECO:0000256" key="10">
    <source>
        <dbReference type="SAM" id="Phobius"/>
    </source>
</evidence>
<comment type="caution">
    <text evidence="12">The sequence shown here is derived from an EMBL/GenBank/DDBJ whole genome shotgun (WGS) entry which is preliminary data.</text>
</comment>
<dbReference type="GO" id="GO:0000160">
    <property type="term" value="P:phosphorelay signal transduction system"/>
    <property type="evidence" value="ECO:0007669"/>
    <property type="project" value="UniProtKB-KW"/>
</dbReference>
<feature type="transmembrane region" description="Helical" evidence="10">
    <location>
        <begin position="54"/>
        <end position="76"/>
    </location>
</feature>
<evidence type="ECO:0000256" key="1">
    <source>
        <dbReference type="ARBA" id="ARBA00000085"/>
    </source>
</evidence>
<feature type="transmembrane region" description="Helical" evidence="10">
    <location>
        <begin position="117"/>
        <end position="136"/>
    </location>
</feature>
<keyword evidence="8" id="KW-0902">Two-component regulatory system</keyword>
<dbReference type="PROSITE" id="PS50109">
    <property type="entry name" value="HIS_KIN"/>
    <property type="match status" value="1"/>
</dbReference>
<dbReference type="GO" id="GO:0004673">
    <property type="term" value="F:protein histidine kinase activity"/>
    <property type="evidence" value="ECO:0007669"/>
    <property type="project" value="UniProtKB-EC"/>
</dbReference>
<evidence type="ECO:0000313" key="12">
    <source>
        <dbReference type="EMBL" id="MBD0379942.1"/>
    </source>
</evidence>
<dbReference type="SMART" id="SM00387">
    <property type="entry name" value="HATPase_c"/>
    <property type="match status" value="1"/>
</dbReference>
<feature type="transmembrane region" description="Helical" evidence="10">
    <location>
        <begin position="148"/>
        <end position="164"/>
    </location>
</feature>
<dbReference type="SUPFAM" id="SSF55874">
    <property type="entry name" value="ATPase domain of HSP90 chaperone/DNA topoisomerase II/histidine kinase"/>
    <property type="match status" value="1"/>
</dbReference>
<keyword evidence="9" id="KW-0175">Coiled coil</keyword>
<evidence type="ECO:0000256" key="6">
    <source>
        <dbReference type="ARBA" id="ARBA00022777"/>
    </source>
</evidence>
<dbReference type="InterPro" id="IPR004358">
    <property type="entry name" value="Sig_transdc_His_kin-like_C"/>
</dbReference>
<dbReference type="InterPro" id="IPR003594">
    <property type="entry name" value="HATPase_dom"/>
</dbReference>
<comment type="catalytic activity">
    <reaction evidence="1">
        <text>ATP + protein L-histidine = ADP + protein N-phospho-L-histidine.</text>
        <dbReference type="EC" id="2.7.13.3"/>
    </reaction>
</comment>
<name>A0A926KMD0_9BACL</name>
<keyword evidence="7" id="KW-0067">ATP-binding</keyword>
<feature type="transmembrane region" description="Helical" evidence="10">
    <location>
        <begin position="196"/>
        <end position="218"/>
    </location>
</feature>
<keyword evidence="10" id="KW-1133">Transmembrane helix</keyword>
<keyword evidence="3" id="KW-0597">Phosphoprotein</keyword>
<evidence type="ECO:0000256" key="3">
    <source>
        <dbReference type="ARBA" id="ARBA00022553"/>
    </source>
</evidence>
<evidence type="ECO:0000256" key="2">
    <source>
        <dbReference type="ARBA" id="ARBA00012438"/>
    </source>
</evidence>
<accession>A0A926KMD0</accession>
<gene>
    <name evidence="12" type="ORF">ICC18_07445</name>
</gene>
<dbReference type="InterPro" id="IPR036890">
    <property type="entry name" value="HATPase_C_sf"/>
</dbReference>
<keyword evidence="5" id="KW-0547">Nucleotide-binding</keyword>
<dbReference type="Gene3D" id="3.30.565.10">
    <property type="entry name" value="Histidine kinase-like ATPase, C-terminal domain"/>
    <property type="match status" value="1"/>
</dbReference>
<dbReference type="Pfam" id="PF02518">
    <property type="entry name" value="HATPase_c"/>
    <property type="match status" value="1"/>
</dbReference>
<keyword evidence="10" id="KW-0472">Membrane</keyword>
<dbReference type="AlphaFoldDB" id="A0A926KMD0"/>
<protein>
    <recommendedName>
        <fullName evidence="2">histidine kinase</fullName>
        <ecNumber evidence="2">2.7.13.3</ecNumber>
    </recommendedName>
</protein>